<sequence length="168" mass="18943">MSLRFRSLQDLGRGAWRIASVTPLSPAKEKLALRDASAVAPGSADSRRQPARPPSSRSGPTPHDLLWDAVVARWPTAVREFEGAVPGRRYRLDVALPEARIALEVDGFRHHGKHLEDFKRDRVRQNLQVISGWRVLRFAAGDIRKDLDACLDTIQALLETIRHEQDRN</sequence>
<feature type="domain" description="DUF559" evidence="2">
    <location>
        <begin position="65"/>
        <end position="158"/>
    </location>
</feature>
<dbReference type="SUPFAM" id="SSF52980">
    <property type="entry name" value="Restriction endonuclease-like"/>
    <property type="match status" value="1"/>
</dbReference>
<dbReference type="AlphaFoldDB" id="A0A235EWX5"/>
<evidence type="ECO:0000313" key="3">
    <source>
        <dbReference type="EMBL" id="OYD52915.1"/>
    </source>
</evidence>
<comment type="caution">
    <text evidence="3">The sequence shown here is derived from an EMBL/GenBank/DDBJ whole genome shotgun (WGS) entry which is preliminary data.</text>
</comment>
<dbReference type="Gene3D" id="3.40.960.10">
    <property type="entry name" value="VSR Endonuclease"/>
    <property type="match status" value="1"/>
</dbReference>
<dbReference type="InterPro" id="IPR007569">
    <property type="entry name" value="DUF559"/>
</dbReference>
<gene>
    <name evidence="3" type="ORF">CGK74_15480</name>
</gene>
<protein>
    <recommendedName>
        <fullName evidence="2">DUF559 domain-containing protein</fullName>
    </recommendedName>
</protein>
<dbReference type="OrthoDB" id="583593at2"/>
<dbReference type="Pfam" id="PF04480">
    <property type="entry name" value="DUF559"/>
    <property type="match status" value="1"/>
</dbReference>
<evidence type="ECO:0000259" key="2">
    <source>
        <dbReference type="Pfam" id="PF04480"/>
    </source>
</evidence>
<keyword evidence="4" id="KW-1185">Reference proteome</keyword>
<feature type="region of interest" description="Disordered" evidence="1">
    <location>
        <begin position="33"/>
        <end position="62"/>
    </location>
</feature>
<reference evidence="3 4" key="1">
    <citation type="submission" date="2017-07" db="EMBL/GenBank/DDBJ databases">
        <title>Thauera sp. KNDSS-Mac4 genome sequence and assembly.</title>
        <authorList>
            <person name="Mayilraj S."/>
        </authorList>
    </citation>
    <scope>NUCLEOTIDE SEQUENCE [LARGE SCALE GENOMIC DNA]</scope>
    <source>
        <strain evidence="3 4">KNDSS-Mac4</strain>
    </source>
</reference>
<dbReference type="EMBL" id="NOIH01000025">
    <property type="protein sequence ID" value="OYD52915.1"/>
    <property type="molecule type" value="Genomic_DNA"/>
</dbReference>
<name>A0A235EWX5_9RHOO</name>
<evidence type="ECO:0000256" key="1">
    <source>
        <dbReference type="SAM" id="MobiDB-lite"/>
    </source>
</evidence>
<organism evidence="3 4">
    <name type="scientific">Thauera propionica</name>
    <dbReference type="NCBI Taxonomy" id="2019431"/>
    <lineage>
        <taxon>Bacteria</taxon>
        <taxon>Pseudomonadati</taxon>
        <taxon>Pseudomonadota</taxon>
        <taxon>Betaproteobacteria</taxon>
        <taxon>Rhodocyclales</taxon>
        <taxon>Zoogloeaceae</taxon>
        <taxon>Thauera</taxon>
    </lineage>
</organism>
<accession>A0A235EWX5</accession>
<evidence type="ECO:0000313" key="4">
    <source>
        <dbReference type="Proteomes" id="UP000215181"/>
    </source>
</evidence>
<proteinExistence type="predicted"/>
<dbReference type="Proteomes" id="UP000215181">
    <property type="component" value="Unassembled WGS sequence"/>
</dbReference>
<dbReference type="InterPro" id="IPR011335">
    <property type="entry name" value="Restrct_endonuc-II-like"/>
</dbReference>